<dbReference type="PANTHER" id="PTHR43031:SF18">
    <property type="entry name" value="RHODANESE-RELATED SULFURTRANSFERASES"/>
    <property type="match status" value="1"/>
</dbReference>
<name>A0A0C5VUE0_9GAMM</name>
<dbReference type="EMBL" id="CP007142">
    <property type="protein sequence ID" value="AJQ94029.1"/>
    <property type="molecule type" value="Genomic_DNA"/>
</dbReference>
<sequence length="138" mass="15214">MEQFLVFIMNHWILSAVWLVFFILVIVNESARGGAQLSPQQATRLINSENAVVLDVRKKDEFKTGHLPNSLNIPATNISNRLGELEPYRNKPIILVCKTGTTTGAVGATLKKAGFENVARLKGGITEWLSNNLPLVKS</sequence>
<keyword evidence="4" id="KW-1185">Reference proteome</keyword>
<dbReference type="RefSeq" id="WP_044616645.1">
    <property type="nucleotide sequence ID" value="NZ_CP007142.1"/>
</dbReference>
<dbReference type="Pfam" id="PF00581">
    <property type="entry name" value="Rhodanese"/>
    <property type="match status" value="1"/>
</dbReference>
<dbReference type="PATRIC" id="fig|1445510.3.peg.1942"/>
<protein>
    <submittedName>
        <fullName evidence="3">Rhodanese-related sulfurtransferase</fullName>
    </submittedName>
</protein>
<dbReference type="Gene3D" id="3.40.250.10">
    <property type="entry name" value="Rhodanese-like domain"/>
    <property type="match status" value="1"/>
</dbReference>
<dbReference type="PROSITE" id="PS50206">
    <property type="entry name" value="RHODANESE_3"/>
    <property type="match status" value="1"/>
</dbReference>
<keyword evidence="3" id="KW-0808">Transferase</keyword>
<gene>
    <name evidence="3" type="ORF">YC6258_01985</name>
</gene>
<dbReference type="GO" id="GO:0016740">
    <property type="term" value="F:transferase activity"/>
    <property type="evidence" value="ECO:0007669"/>
    <property type="project" value="UniProtKB-KW"/>
</dbReference>
<dbReference type="SMART" id="SM00450">
    <property type="entry name" value="RHOD"/>
    <property type="match status" value="1"/>
</dbReference>
<accession>A0A0C5VUE0</accession>
<dbReference type="KEGG" id="gsn:YC6258_01985"/>
<dbReference type="STRING" id="1445510.YC6258_01985"/>
<dbReference type="InterPro" id="IPR036873">
    <property type="entry name" value="Rhodanese-like_dom_sf"/>
</dbReference>
<dbReference type="HOGENOM" id="CLU_089574_1_5_6"/>
<keyword evidence="1" id="KW-0472">Membrane</keyword>
<dbReference type="OrthoDB" id="9808735at2"/>
<dbReference type="CDD" id="cd00158">
    <property type="entry name" value="RHOD"/>
    <property type="match status" value="1"/>
</dbReference>
<feature type="transmembrane region" description="Helical" evidence="1">
    <location>
        <begin position="6"/>
        <end position="27"/>
    </location>
</feature>
<proteinExistence type="predicted"/>
<evidence type="ECO:0000259" key="2">
    <source>
        <dbReference type="PROSITE" id="PS50206"/>
    </source>
</evidence>
<dbReference type="InterPro" id="IPR050229">
    <property type="entry name" value="GlpE_sulfurtransferase"/>
</dbReference>
<dbReference type="Proteomes" id="UP000032266">
    <property type="component" value="Chromosome"/>
</dbReference>
<evidence type="ECO:0000313" key="3">
    <source>
        <dbReference type="EMBL" id="AJQ94029.1"/>
    </source>
</evidence>
<organism evidence="3 4">
    <name type="scientific">Gynuella sunshinyii YC6258</name>
    <dbReference type="NCBI Taxonomy" id="1445510"/>
    <lineage>
        <taxon>Bacteria</taxon>
        <taxon>Pseudomonadati</taxon>
        <taxon>Pseudomonadota</taxon>
        <taxon>Gammaproteobacteria</taxon>
        <taxon>Oceanospirillales</taxon>
        <taxon>Saccharospirillaceae</taxon>
        <taxon>Gynuella</taxon>
    </lineage>
</organism>
<evidence type="ECO:0000313" key="4">
    <source>
        <dbReference type="Proteomes" id="UP000032266"/>
    </source>
</evidence>
<dbReference type="InterPro" id="IPR001763">
    <property type="entry name" value="Rhodanese-like_dom"/>
</dbReference>
<evidence type="ECO:0000256" key="1">
    <source>
        <dbReference type="SAM" id="Phobius"/>
    </source>
</evidence>
<keyword evidence="1" id="KW-1133">Transmembrane helix</keyword>
<dbReference type="AlphaFoldDB" id="A0A0C5VUE0"/>
<dbReference type="SUPFAM" id="SSF52821">
    <property type="entry name" value="Rhodanese/Cell cycle control phosphatase"/>
    <property type="match status" value="1"/>
</dbReference>
<keyword evidence="1" id="KW-0812">Transmembrane</keyword>
<reference evidence="3 4" key="1">
    <citation type="submission" date="2014-01" db="EMBL/GenBank/DDBJ databases">
        <title>Full genme sequencing of cellulolytic bacterium Gynuella sunshinyii YC6258T gen. nov., sp. nov.</title>
        <authorList>
            <person name="Khan H."/>
            <person name="Chung E.J."/>
            <person name="Chung Y.R."/>
        </authorList>
    </citation>
    <scope>NUCLEOTIDE SEQUENCE [LARGE SCALE GENOMIC DNA]</scope>
    <source>
        <strain evidence="3 4">YC6258</strain>
    </source>
</reference>
<feature type="domain" description="Rhodanese" evidence="2">
    <location>
        <begin position="47"/>
        <end position="137"/>
    </location>
</feature>
<dbReference type="PANTHER" id="PTHR43031">
    <property type="entry name" value="FAD-DEPENDENT OXIDOREDUCTASE"/>
    <property type="match status" value="1"/>
</dbReference>